<evidence type="ECO:0000256" key="6">
    <source>
        <dbReference type="ARBA" id="ARBA00023136"/>
    </source>
</evidence>
<feature type="transmembrane region" description="Helical" evidence="7">
    <location>
        <begin position="85"/>
        <end position="106"/>
    </location>
</feature>
<feature type="transmembrane region" description="Helical" evidence="7">
    <location>
        <begin position="183"/>
        <end position="206"/>
    </location>
</feature>
<feature type="transmembrane region" description="Helical" evidence="7">
    <location>
        <begin position="227"/>
        <end position="255"/>
    </location>
</feature>
<protein>
    <submittedName>
        <fullName evidence="8">MATE family efflux transporter</fullName>
    </submittedName>
</protein>
<keyword evidence="2" id="KW-0813">Transport</keyword>
<dbReference type="Proteomes" id="UP000095743">
    <property type="component" value="Chromosome"/>
</dbReference>
<dbReference type="RefSeq" id="WP_069980614.1">
    <property type="nucleotide sequence ID" value="NZ_CP017269.1"/>
</dbReference>
<dbReference type="EMBL" id="CP017269">
    <property type="protein sequence ID" value="AOT72305.1"/>
    <property type="molecule type" value="Genomic_DNA"/>
</dbReference>
<keyword evidence="4 7" id="KW-0812">Transmembrane</keyword>
<gene>
    <name evidence="8" type="ORF">Gferi_23810</name>
</gene>
<dbReference type="KEGG" id="gfe:Gferi_23810"/>
<proteinExistence type="predicted"/>
<evidence type="ECO:0000256" key="1">
    <source>
        <dbReference type="ARBA" id="ARBA00004651"/>
    </source>
</evidence>
<dbReference type="AlphaFoldDB" id="A0A1D8GN18"/>
<evidence type="ECO:0000313" key="8">
    <source>
        <dbReference type="EMBL" id="AOT72305.1"/>
    </source>
</evidence>
<dbReference type="InterPro" id="IPR048279">
    <property type="entry name" value="MdtK-like"/>
</dbReference>
<feature type="transmembrane region" description="Helical" evidence="7">
    <location>
        <begin position="384"/>
        <end position="402"/>
    </location>
</feature>
<dbReference type="InterPro" id="IPR002528">
    <property type="entry name" value="MATE_fam"/>
</dbReference>
<feature type="transmembrane region" description="Helical" evidence="7">
    <location>
        <begin position="304"/>
        <end position="326"/>
    </location>
</feature>
<evidence type="ECO:0000256" key="7">
    <source>
        <dbReference type="SAM" id="Phobius"/>
    </source>
</evidence>
<feature type="transmembrane region" description="Helical" evidence="7">
    <location>
        <begin position="126"/>
        <end position="148"/>
    </location>
</feature>
<dbReference type="Pfam" id="PF01554">
    <property type="entry name" value="MatE"/>
    <property type="match status" value="2"/>
</dbReference>
<feature type="transmembrane region" description="Helical" evidence="7">
    <location>
        <begin position="12"/>
        <end position="33"/>
    </location>
</feature>
<evidence type="ECO:0000313" key="9">
    <source>
        <dbReference type="Proteomes" id="UP000095743"/>
    </source>
</evidence>
<dbReference type="PANTHER" id="PTHR43823">
    <property type="entry name" value="SPORULATION PROTEIN YKVU"/>
    <property type="match status" value="1"/>
</dbReference>
<reference evidence="8 9" key="1">
    <citation type="submission" date="2016-09" db="EMBL/GenBank/DDBJ databases">
        <title>Genomic analysis reveals versatility of anaerobic energy metabolism of Geosporobacter ferrireducens IRF9 of phylum Firmicutes.</title>
        <authorList>
            <person name="Kim S.-J."/>
        </authorList>
    </citation>
    <scope>NUCLEOTIDE SEQUENCE [LARGE SCALE GENOMIC DNA]</scope>
    <source>
        <strain evidence="8 9">IRF9</strain>
    </source>
</reference>
<evidence type="ECO:0000256" key="2">
    <source>
        <dbReference type="ARBA" id="ARBA00022448"/>
    </source>
</evidence>
<sequence length="442" mass="48177">MKKFKLDFLKYISLNILSMVGVSIYILADTYFISKALGAIGLAALNFSIVIFTLIQGVGLMIGIGGAIDFSIRNYERSNSGNESFMNALLIGLLFAVIFLLLGVFFSTQVSLFLGADELTLPPTETYLTTILGFSPFFILNNIVLAFVRNDKNPRLAMTAMVVSSFSNIILDYVFMFPLSMGIFGAAFATGLSPIISLSILIFHFRSNSVGFHLCRCKMELKRLMKIITLGFPSFVTELASSITLFTFNIVILRIAGNIGVAAYGVIANVAIIATALFTGLAQGIQPLVSNYFASSDKDGLRTILKYSLITSLVLSATIYFVILAFSNNIVSVFNGENNETLATIAGVGLKIYFTGYIFAGINIVIISFLSAASNTVNAMAISILRSSVILIPTTLIMSFFFEIYGIWASFMVTELSVTILTYLTHLSLQRENTQLSAYTKG</sequence>
<feature type="transmembrane region" description="Helical" evidence="7">
    <location>
        <begin position="261"/>
        <end position="283"/>
    </location>
</feature>
<dbReference type="GO" id="GO:0042910">
    <property type="term" value="F:xenobiotic transmembrane transporter activity"/>
    <property type="evidence" value="ECO:0007669"/>
    <property type="project" value="InterPro"/>
</dbReference>
<keyword evidence="6 7" id="KW-0472">Membrane</keyword>
<feature type="transmembrane region" description="Helical" evidence="7">
    <location>
        <begin position="155"/>
        <end position="177"/>
    </location>
</feature>
<dbReference type="OrthoDB" id="305360at2"/>
<keyword evidence="3" id="KW-1003">Cell membrane</keyword>
<name>A0A1D8GN18_9FIRM</name>
<evidence type="ECO:0000256" key="4">
    <source>
        <dbReference type="ARBA" id="ARBA00022692"/>
    </source>
</evidence>
<dbReference type="PANTHER" id="PTHR43823:SF3">
    <property type="entry name" value="MULTIDRUG EXPORT PROTEIN MEPA"/>
    <property type="match status" value="1"/>
</dbReference>
<feature type="transmembrane region" description="Helical" evidence="7">
    <location>
        <begin position="352"/>
        <end position="372"/>
    </location>
</feature>
<comment type="subcellular location">
    <subcellularLocation>
        <location evidence="1">Cell membrane</location>
        <topology evidence="1">Multi-pass membrane protein</topology>
    </subcellularLocation>
</comment>
<dbReference type="GO" id="GO:0005886">
    <property type="term" value="C:plasma membrane"/>
    <property type="evidence" value="ECO:0007669"/>
    <property type="project" value="UniProtKB-SubCell"/>
</dbReference>
<dbReference type="GO" id="GO:0015297">
    <property type="term" value="F:antiporter activity"/>
    <property type="evidence" value="ECO:0007669"/>
    <property type="project" value="InterPro"/>
</dbReference>
<keyword evidence="5 7" id="KW-1133">Transmembrane helix</keyword>
<evidence type="ECO:0000256" key="3">
    <source>
        <dbReference type="ARBA" id="ARBA00022475"/>
    </source>
</evidence>
<accession>A0A1D8GN18</accession>
<dbReference type="STRING" id="1424294.Gferi_23810"/>
<evidence type="ECO:0000256" key="5">
    <source>
        <dbReference type="ARBA" id="ARBA00022989"/>
    </source>
</evidence>
<keyword evidence="9" id="KW-1185">Reference proteome</keyword>
<dbReference type="InterPro" id="IPR051327">
    <property type="entry name" value="MATE_MepA_subfamily"/>
</dbReference>
<dbReference type="PIRSF" id="PIRSF006603">
    <property type="entry name" value="DinF"/>
    <property type="match status" value="1"/>
</dbReference>
<feature type="transmembrane region" description="Helical" evidence="7">
    <location>
        <begin position="39"/>
        <end position="64"/>
    </location>
</feature>
<organism evidence="8 9">
    <name type="scientific">Geosporobacter ferrireducens</name>
    <dbReference type="NCBI Taxonomy" id="1424294"/>
    <lineage>
        <taxon>Bacteria</taxon>
        <taxon>Bacillati</taxon>
        <taxon>Bacillota</taxon>
        <taxon>Clostridia</taxon>
        <taxon>Peptostreptococcales</taxon>
        <taxon>Thermotaleaceae</taxon>
        <taxon>Geosporobacter</taxon>
    </lineage>
</organism>